<dbReference type="InterPro" id="IPR011990">
    <property type="entry name" value="TPR-like_helical_dom_sf"/>
</dbReference>
<feature type="repeat" description="PPR" evidence="3">
    <location>
        <begin position="268"/>
        <end position="302"/>
    </location>
</feature>
<dbReference type="PROSITE" id="PS51375">
    <property type="entry name" value="PPR"/>
    <property type="match status" value="7"/>
</dbReference>
<evidence type="ECO:0000256" key="3">
    <source>
        <dbReference type="PROSITE-ProRule" id="PRU00708"/>
    </source>
</evidence>
<feature type="repeat" description="PPR" evidence="3">
    <location>
        <begin position="408"/>
        <end position="442"/>
    </location>
</feature>
<feature type="region of interest" description="Disordered" evidence="4">
    <location>
        <begin position="962"/>
        <end position="994"/>
    </location>
</feature>
<dbReference type="OrthoDB" id="185373at2759"/>
<feature type="region of interest" description="Disordered" evidence="4">
    <location>
        <begin position="29"/>
        <end position="49"/>
    </location>
</feature>
<dbReference type="NCBIfam" id="TIGR00756">
    <property type="entry name" value="PPR"/>
    <property type="match status" value="6"/>
</dbReference>
<dbReference type="EMBL" id="JADCNM010000004">
    <property type="protein sequence ID" value="KAG0486790.1"/>
    <property type="molecule type" value="Genomic_DNA"/>
</dbReference>
<dbReference type="SMART" id="SM00979">
    <property type="entry name" value="TIFY"/>
    <property type="match status" value="1"/>
</dbReference>
<feature type="repeat" description="PPR" evidence="3">
    <location>
        <begin position="198"/>
        <end position="232"/>
    </location>
</feature>
<proteinExistence type="inferred from homology"/>
<dbReference type="AlphaFoldDB" id="A0A835V7M9"/>
<evidence type="ECO:0000313" key="6">
    <source>
        <dbReference type="EMBL" id="KAG0486790.1"/>
    </source>
</evidence>
<dbReference type="Pfam" id="PF12854">
    <property type="entry name" value="PPR_1"/>
    <property type="match status" value="1"/>
</dbReference>
<evidence type="ECO:0000256" key="4">
    <source>
        <dbReference type="SAM" id="MobiDB-lite"/>
    </source>
</evidence>
<gene>
    <name evidence="6" type="ORF">HPP92_008885</name>
</gene>
<feature type="repeat" description="PPR" evidence="3">
    <location>
        <begin position="373"/>
        <end position="407"/>
    </location>
</feature>
<dbReference type="Pfam" id="PF13041">
    <property type="entry name" value="PPR_2"/>
    <property type="match status" value="1"/>
</dbReference>
<protein>
    <recommendedName>
        <fullName evidence="5">Tify domain-containing protein</fullName>
    </recommendedName>
</protein>
<feature type="repeat" description="PPR" evidence="3">
    <location>
        <begin position="338"/>
        <end position="372"/>
    </location>
</feature>
<comment type="caution">
    <text evidence="6">The sequence shown here is derived from an EMBL/GenBank/DDBJ whole genome shotgun (WGS) entry which is preliminary data.</text>
</comment>
<sequence>MEKPALYREEWKSPLSKLSGEPRDSVTFFNPIPVKPTGGSPFSNREGENISDETDEFTAEIAATVSSLFRSIPLSDLNATLVRSGLLPVLTASQLSSVVNLLACSNSFEIAWSLILSHPPAPLSAYASLFRHYSHAQMPYSAIRTFLLLRRFPHLLAPSSYNNRLELLLEGLCKEGHTRIASNFLVQLKSEDPKFVPSVHCYNILLHGWFRLRKLKMAERLWSDMRCHGILPTVDSYSTIIEGLCRMQRPDQAMDLLEEMKTSGIDPNLLTCNPIVDSLSKAGRFKEALGFIEKFPLFGISPNISTYNSLIKGFCKNGDLKGASNVLKIMIGRDVLPTSTTYSHYFRYFANFDKIEEGMNLYSKMLQFGYVPDHLTYQLLIKTLFENQRLEHALQLIKDMNRFGFEMDLPMSTMLLHLLCRLRRFEEACYEFEKMLKRGLLPQYVTYHRLINELRRVGLIKLEEKLSALMDSVPHSTTLPATYSKKDADEEKKRRKLIMVKAQMKRKNTRNRNKCSRISDHMKSIMDPYVPTSQAKNGYFPPQLAFTRSCSAKLHFSCVQQGTKTKPKEREEDERSLVSLSSFSRCALYLCVSVAAAMRIRCPSGLFRIGRSCGKHKSAEFTSPLAENTTGMETEASALASVGVSSREDGLVSGNTDPANVGQVMNNSDVFVIHGRKNDSSRPNGRNAFSAKKRSYSDSAYMGFVTDKISPIHVDNPKCVRSPKMLGKEVNSEQFARYQNDEMQFPPRPPSSIVLHSPLGYRPEVLASKCEQSRTMNPSSMVHYPSPITRSGFLSAFHASKDATVSSILTSQSAADEGSRTGIKGCEVVNVAASTSVAFDRSMAAVLPCSRWPKSPIIKPDSSNSSRPHEMQNVGRQMTIFYAGQAHVFDDVHPNKAEVIMALAGSSGVSWSTTYSPKPAIPPAEIKLQVGEHQRHNSTLPSLIKGNTEIGKTTVKGDVQSFTAEPQHSSRAVRDGRLVTQVSLPRTGGSEDVS</sequence>
<name>A0A835V7M9_VANPL</name>
<dbReference type="Gene3D" id="1.25.40.10">
    <property type="entry name" value="Tetratricopeptide repeat domain"/>
    <property type="match status" value="2"/>
</dbReference>
<dbReference type="PANTHER" id="PTHR47939">
    <property type="entry name" value="MEMBRANE-ASSOCIATED SALT-INDUCIBLE PROTEIN-LIKE"/>
    <property type="match status" value="1"/>
</dbReference>
<dbReference type="Proteomes" id="UP000639772">
    <property type="component" value="Unassembled WGS sequence"/>
</dbReference>
<evidence type="ECO:0000256" key="1">
    <source>
        <dbReference type="ARBA" id="ARBA00007626"/>
    </source>
</evidence>
<dbReference type="Pfam" id="PF06200">
    <property type="entry name" value="tify"/>
    <property type="match status" value="1"/>
</dbReference>
<evidence type="ECO:0000313" key="7">
    <source>
        <dbReference type="Proteomes" id="UP000639772"/>
    </source>
</evidence>
<dbReference type="Pfam" id="PF01535">
    <property type="entry name" value="PPR"/>
    <property type="match status" value="1"/>
</dbReference>
<feature type="repeat" description="PPR" evidence="3">
    <location>
        <begin position="233"/>
        <end position="267"/>
    </location>
</feature>
<feature type="repeat" description="PPR" evidence="3">
    <location>
        <begin position="303"/>
        <end position="337"/>
    </location>
</feature>
<keyword evidence="2" id="KW-0677">Repeat</keyword>
<feature type="domain" description="Tify" evidence="5">
    <location>
        <begin position="871"/>
        <end position="906"/>
    </location>
</feature>
<organism evidence="6 7">
    <name type="scientific">Vanilla planifolia</name>
    <name type="common">Vanilla</name>
    <dbReference type="NCBI Taxonomy" id="51239"/>
    <lineage>
        <taxon>Eukaryota</taxon>
        <taxon>Viridiplantae</taxon>
        <taxon>Streptophyta</taxon>
        <taxon>Embryophyta</taxon>
        <taxon>Tracheophyta</taxon>
        <taxon>Spermatophyta</taxon>
        <taxon>Magnoliopsida</taxon>
        <taxon>Liliopsida</taxon>
        <taxon>Asparagales</taxon>
        <taxon>Orchidaceae</taxon>
        <taxon>Vanilloideae</taxon>
        <taxon>Vanilleae</taxon>
        <taxon>Vanilla</taxon>
    </lineage>
</organism>
<dbReference type="InterPro" id="IPR010399">
    <property type="entry name" value="Tify_dom"/>
</dbReference>
<evidence type="ECO:0000256" key="2">
    <source>
        <dbReference type="ARBA" id="ARBA00022737"/>
    </source>
</evidence>
<evidence type="ECO:0000259" key="5">
    <source>
        <dbReference type="PROSITE" id="PS51320"/>
    </source>
</evidence>
<comment type="similarity">
    <text evidence="1">Belongs to the PPR family. P subfamily.</text>
</comment>
<dbReference type="Pfam" id="PF13812">
    <property type="entry name" value="PPR_3"/>
    <property type="match status" value="1"/>
</dbReference>
<dbReference type="PROSITE" id="PS51320">
    <property type="entry name" value="TIFY"/>
    <property type="match status" value="1"/>
</dbReference>
<dbReference type="PANTHER" id="PTHR47939:SF5">
    <property type="entry name" value="PENTACOTRIPEPTIDE-REPEAT REGION OF PRORP DOMAIN-CONTAINING PROTEIN"/>
    <property type="match status" value="1"/>
</dbReference>
<accession>A0A835V7M9</accession>
<dbReference type="InterPro" id="IPR050667">
    <property type="entry name" value="PPR-containing_protein"/>
</dbReference>
<dbReference type="InterPro" id="IPR002885">
    <property type="entry name" value="PPR_rpt"/>
</dbReference>
<reference evidence="6 7" key="1">
    <citation type="journal article" date="2020" name="Nat. Food">
        <title>A phased Vanilla planifolia genome enables genetic improvement of flavour and production.</title>
        <authorList>
            <person name="Hasing T."/>
            <person name="Tang H."/>
            <person name="Brym M."/>
            <person name="Khazi F."/>
            <person name="Huang T."/>
            <person name="Chambers A.H."/>
        </authorList>
    </citation>
    <scope>NUCLEOTIDE SEQUENCE [LARGE SCALE GENOMIC DNA]</scope>
    <source>
        <tissue evidence="6">Leaf</tissue>
    </source>
</reference>